<name>A0ACA9MK13_9GLOM</name>
<dbReference type="Proteomes" id="UP000789860">
    <property type="component" value="Unassembled WGS sequence"/>
</dbReference>
<proteinExistence type="predicted"/>
<organism evidence="1 2">
    <name type="scientific">Scutellospora calospora</name>
    <dbReference type="NCBI Taxonomy" id="85575"/>
    <lineage>
        <taxon>Eukaryota</taxon>
        <taxon>Fungi</taxon>
        <taxon>Fungi incertae sedis</taxon>
        <taxon>Mucoromycota</taxon>
        <taxon>Glomeromycotina</taxon>
        <taxon>Glomeromycetes</taxon>
        <taxon>Diversisporales</taxon>
        <taxon>Gigasporaceae</taxon>
        <taxon>Scutellospora</taxon>
    </lineage>
</organism>
<evidence type="ECO:0000313" key="1">
    <source>
        <dbReference type="EMBL" id="CAG8596314.1"/>
    </source>
</evidence>
<sequence>MKMVKAPFMEGCILMNLEHSFCCGQQLPLPPLLPSAPLPPLAISTSQLSLQISALLTLASETLASSQ</sequence>
<accession>A0ACA9MK13</accession>
<feature type="non-terminal residue" evidence="1">
    <location>
        <position position="67"/>
    </location>
</feature>
<reference evidence="1" key="1">
    <citation type="submission" date="2021-06" db="EMBL/GenBank/DDBJ databases">
        <authorList>
            <person name="Kallberg Y."/>
            <person name="Tangrot J."/>
            <person name="Rosling A."/>
        </authorList>
    </citation>
    <scope>NUCLEOTIDE SEQUENCE</scope>
    <source>
        <strain evidence="1">AU212A</strain>
    </source>
</reference>
<protein>
    <submittedName>
        <fullName evidence="1">7775_t:CDS:1</fullName>
    </submittedName>
</protein>
<gene>
    <name evidence="1" type="ORF">SCALOS_LOCUS6767</name>
</gene>
<comment type="caution">
    <text evidence="1">The sequence shown here is derived from an EMBL/GenBank/DDBJ whole genome shotgun (WGS) entry which is preliminary data.</text>
</comment>
<evidence type="ECO:0000313" key="2">
    <source>
        <dbReference type="Proteomes" id="UP000789860"/>
    </source>
</evidence>
<keyword evidence="2" id="KW-1185">Reference proteome</keyword>
<dbReference type="EMBL" id="CAJVPM010013659">
    <property type="protein sequence ID" value="CAG8596314.1"/>
    <property type="molecule type" value="Genomic_DNA"/>
</dbReference>